<feature type="compositionally biased region" description="Gly residues" evidence="1">
    <location>
        <begin position="153"/>
        <end position="171"/>
    </location>
</feature>
<proteinExistence type="predicted"/>
<keyword evidence="2" id="KW-1133">Transmembrane helix</keyword>
<protein>
    <submittedName>
        <fullName evidence="4">Competence protein ComEA</fullName>
    </submittedName>
</protein>
<sequence length="238" mass="23935">LPRPDRDVHEFGRDSGPPGRVRWRVSWRVPALLLVPVLLLAVWLGWQAWAGQPAVEPLEANGAVASSPGPAGGSAETGDPVGRRIVVHVAGAVKKPGIVSLSEGARVFEAISAAGGASPGASLDSLNLAAVLQDGAKIQVLRQGEAPPPAPGSGTGADGGAGAAGPGSGGAAGMDAKININSASAAELDELPRVGPVLAERIVAWREEHGPFAAVEELDAVDGVGPKMLETLLPLVTV</sequence>
<feature type="domain" description="Helix-hairpin-helix DNA-binding motif class 1" evidence="3">
    <location>
        <begin position="186"/>
        <end position="205"/>
    </location>
</feature>
<dbReference type="Gene3D" id="1.10.150.280">
    <property type="entry name" value="AF1531-like domain"/>
    <property type="match status" value="1"/>
</dbReference>
<dbReference type="SMART" id="SM00278">
    <property type="entry name" value="HhH1"/>
    <property type="match status" value="2"/>
</dbReference>
<dbReference type="GO" id="GO:0015627">
    <property type="term" value="C:type II protein secretion system complex"/>
    <property type="evidence" value="ECO:0007669"/>
    <property type="project" value="TreeGrafter"/>
</dbReference>
<dbReference type="NCBIfam" id="TIGR00426">
    <property type="entry name" value="competence protein ComEA helix-hairpin-helix repeat region"/>
    <property type="match status" value="1"/>
</dbReference>
<accession>A0A1G8X1K7</accession>
<reference evidence="5" key="1">
    <citation type="submission" date="2016-10" db="EMBL/GenBank/DDBJ databases">
        <authorList>
            <person name="Varghese N."/>
            <person name="Submissions S."/>
        </authorList>
    </citation>
    <scope>NUCLEOTIDE SEQUENCE [LARGE SCALE GENOMIC DNA]</scope>
    <source>
        <strain evidence="5">CGMCC 1.10783</strain>
    </source>
</reference>
<evidence type="ECO:0000313" key="4">
    <source>
        <dbReference type="EMBL" id="SDJ83630.1"/>
    </source>
</evidence>
<dbReference type="InterPro" id="IPR019554">
    <property type="entry name" value="Soluble_ligand-bd"/>
</dbReference>
<dbReference type="InterPro" id="IPR051675">
    <property type="entry name" value="Endo/Exo/Phosphatase_dom_1"/>
</dbReference>
<dbReference type="PANTHER" id="PTHR21180:SF32">
    <property type="entry name" value="ENDONUCLEASE_EXONUCLEASE_PHOSPHATASE FAMILY DOMAIN-CONTAINING PROTEIN 1"/>
    <property type="match status" value="1"/>
</dbReference>
<dbReference type="GO" id="GO:0015628">
    <property type="term" value="P:protein secretion by the type II secretion system"/>
    <property type="evidence" value="ECO:0007669"/>
    <property type="project" value="TreeGrafter"/>
</dbReference>
<feature type="region of interest" description="Disordered" evidence="1">
    <location>
        <begin position="143"/>
        <end position="171"/>
    </location>
</feature>
<evidence type="ECO:0000313" key="5">
    <source>
        <dbReference type="Proteomes" id="UP000182130"/>
    </source>
</evidence>
<keyword evidence="2" id="KW-0472">Membrane</keyword>
<name>A0A1G8X1K7_9MICC</name>
<dbReference type="Proteomes" id="UP000182130">
    <property type="component" value="Unassembled WGS sequence"/>
</dbReference>
<gene>
    <name evidence="4" type="ORF">SAMN05216555_11790</name>
</gene>
<keyword evidence="2" id="KW-0812">Transmembrane</keyword>
<organism evidence="4 5">
    <name type="scientific">Arthrobacter cupressi</name>
    <dbReference type="NCBI Taxonomy" id="1045773"/>
    <lineage>
        <taxon>Bacteria</taxon>
        <taxon>Bacillati</taxon>
        <taxon>Actinomycetota</taxon>
        <taxon>Actinomycetes</taxon>
        <taxon>Micrococcales</taxon>
        <taxon>Micrococcaceae</taxon>
        <taxon>Arthrobacter</taxon>
    </lineage>
</organism>
<dbReference type="InterPro" id="IPR003583">
    <property type="entry name" value="Hlx-hairpin-Hlx_DNA-bd_motif"/>
</dbReference>
<feature type="transmembrane region" description="Helical" evidence="2">
    <location>
        <begin position="29"/>
        <end position="49"/>
    </location>
</feature>
<dbReference type="GO" id="GO:0003677">
    <property type="term" value="F:DNA binding"/>
    <property type="evidence" value="ECO:0007669"/>
    <property type="project" value="InterPro"/>
</dbReference>
<evidence type="ECO:0000256" key="1">
    <source>
        <dbReference type="SAM" id="MobiDB-lite"/>
    </source>
</evidence>
<dbReference type="RefSeq" id="WP_425388862.1">
    <property type="nucleotide sequence ID" value="NZ_FNEI01000017.1"/>
</dbReference>
<dbReference type="AlphaFoldDB" id="A0A1G8X1K7"/>
<dbReference type="Pfam" id="PF10531">
    <property type="entry name" value="SLBB"/>
    <property type="match status" value="1"/>
</dbReference>
<dbReference type="GO" id="GO:0006281">
    <property type="term" value="P:DNA repair"/>
    <property type="evidence" value="ECO:0007669"/>
    <property type="project" value="InterPro"/>
</dbReference>
<dbReference type="EMBL" id="FNEI01000017">
    <property type="protein sequence ID" value="SDJ83630.1"/>
    <property type="molecule type" value="Genomic_DNA"/>
</dbReference>
<dbReference type="PANTHER" id="PTHR21180">
    <property type="entry name" value="ENDONUCLEASE/EXONUCLEASE/PHOSPHATASE FAMILY DOMAIN-CONTAINING PROTEIN 1"/>
    <property type="match status" value="1"/>
</dbReference>
<dbReference type="STRING" id="1045773.SAMN05216555_11790"/>
<dbReference type="SUPFAM" id="SSF47781">
    <property type="entry name" value="RuvA domain 2-like"/>
    <property type="match status" value="1"/>
</dbReference>
<dbReference type="InterPro" id="IPR010994">
    <property type="entry name" value="RuvA_2-like"/>
</dbReference>
<dbReference type="InterPro" id="IPR004509">
    <property type="entry name" value="Competence_ComEA_HhH"/>
</dbReference>
<evidence type="ECO:0000259" key="3">
    <source>
        <dbReference type="SMART" id="SM00278"/>
    </source>
</evidence>
<keyword evidence="5" id="KW-1185">Reference proteome</keyword>
<dbReference type="Gene3D" id="3.10.560.10">
    <property type="entry name" value="Outer membrane lipoprotein wza domain like"/>
    <property type="match status" value="1"/>
</dbReference>
<feature type="non-terminal residue" evidence="4">
    <location>
        <position position="1"/>
    </location>
</feature>
<dbReference type="Pfam" id="PF12836">
    <property type="entry name" value="HHH_3"/>
    <property type="match status" value="1"/>
</dbReference>
<feature type="domain" description="Helix-hairpin-helix DNA-binding motif class 1" evidence="3">
    <location>
        <begin position="216"/>
        <end position="235"/>
    </location>
</feature>
<evidence type="ECO:0000256" key="2">
    <source>
        <dbReference type="SAM" id="Phobius"/>
    </source>
</evidence>